<dbReference type="InterPro" id="IPR001647">
    <property type="entry name" value="HTH_TetR"/>
</dbReference>
<accession>A0A4Q8BDI4</accession>
<dbReference type="GO" id="GO:0045892">
    <property type="term" value="P:negative regulation of DNA-templated transcription"/>
    <property type="evidence" value="ECO:0007669"/>
    <property type="project" value="InterPro"/>
</dbReference>
<dbReference type="GO" id="GO:0003700">
    <property type="term" value="F:DNA-binding transcription factor activity"/>
    <property type="evidence" value="ECO:0007669"/>
    <property type="project" value="TreeGrafter"/>
</dbReference>
<reference evidence="6 7" key="1">
    <citation type="submission" date="2019-02" db="EMBL/GenBank/DDBJ databases">
        <title>Sequencing the genomes of 1000 actinobacteria strains.</title>
        <authorList>
            <person name="Klenk H.-P."/>
        </authorList>
    </citation>
    <scope>NUCLEOTIDE SEQUENCE [LARGE SCALE GENOMIC DNA]</scope>
    <source>
        <strain evidence="6 7">DSM 45612</strain>
    </source>
</reference>
<dbReference type="Gene3D" id="1.10.10.60">
    <property type="entry name" value="Homeodomain-like"/>
    <property type="match status" value="1"/>
</dbReference>
<evidence type="ECO:0000256" key="1">
    <source>
        <dbReference type="ARBA" id="ARBA00023015"/>
    </source>
</evidence>
<dbReference type="SUPFAM" id="SSF46689">
    <property type="entry name" value="Homeodomain-like"/>
    <property type="match status" value="1"/>
</dbReference>
<sequence>MGSDGSSGGDPARTLELLWRDPNAKGTQRGPRQGLTVDRVVAAAIELADAEGVQAVTMRRVAQAVGVAPMSLYTYVPGKAELLDLMLDTVYVQMARTDLSNKPWRIRVEAVAQENRDLYERHRWAATISTSRPPLGPGLMAKYEHELTAFAGLGLDDVEMDAALTYLLSFVQASARSAAEVASIQRDSAMSDEQWWAVNAPFLAHVFDETKYPTAARVGAAAGAAHRSAYSPTHAYEFGLRRVLDGLGVLIEGGSK</sequence>
<proteinExistence type="predicted"/>
<dbReference type="Gene3D" id="1.10.357.10">
    <property type="entry name" value="Tetracycline Repressor, domain 2"/>
    <property type="match status" value="1"/>
</dbReference>
<dbReference type="Proteomes" id="UP000294114">
    <property type="component" value="Unassembled WGS sequence"/>
</dbReference>
<evidence type="ECO:0000313" key="6">
    <source>
        <dbReference type="EMBL" id="RZU75952.1"/>
    </source>
</evidence>
<dbReference type="Pfam" id="PF00440">
    <property type="entry name" value="TetR_N"/>
    <property type="match status" value="1"/>
</dbReference>
<dbReference type="GO" id="GO:0000976">
    <property type="term" value="F:transcription cis-regulatory region binding"/>
    <property type="evidence" value="ECO:0007669"/>
    <property type="project" value="TreeGrafter"/>
</dbReference>
<name>A0A4Q8BDI4_9ACTN</name>
<protein>
    <submittedName>
        <fullName evidence="6">TetR family transcriptional regulator</fullName>
    </submittedName>
</protein>
<dbReference type="InterPro" id="IPR036271">
    <property type="entry name" value="Tet_transcr_reg_TetR-rel_C_sf"/>
</dbReference>
<dbReference type="PANTHER" id="PTHR30055">
    <property type="entry name" value="HTH-TYPE TRANSCRIPTIONAL REGULATOR RUTR"/>
    <property type="match status" value="1"/>
</dbReference>
<feature type="DNA-binding region" description="H-T-H motif" evidence="4">
    <location>
        <begin position="57"/>
        <end position="76"/>
    </location>
</feature>
<organism evidence="6 7">
    <name type="scientific">Micromonospora kangleipakensis</name>
    <dbReference type="NCBI Taxonomy" id="1077942"/>
    <lineage>
        <taxon>Bacteria</taxon>
        <taxon>Bacillati</taxon>
        <taxon>Actinomycetota</taxon>
        <taxon>Actinomycetes</taxon>
        <taxon>Micromonosporales</taxon>
        <taxon>Micromonosporaceae</taxon>
        <taxon>Micromonospora</taxon>
    </lineage>
</organism>
<keyword evidence="3" id="KW-0804">Transcription</keyword>
<keyword evidence="7" id="KW-1185">Reference proteome</keyword>
<keyword evidence="2 4" id="KW-0238">DNA-binding</keyword>
<dbReference type="InterPro" id="IPR009057">
    <property type="entry name" value="Homeodomain-like_sf"/>
</dbReference>
<feature type="domain" description="HTH tetR-type" evidence="5">
    <location>
        <begin position="34"/>
        <end position="94"/>
    </location>
</feature>
<evidence type="ECO:0000256" key="4">
    <source>
        <dbReference type="PROSITE-ProRule" id="PRU00335"/>
    </source>
</evidence>
<comment type="caution">
    <text evidence="6">The sequence shown here is derived from an EMBL/GenBank/DDBJ whole genome shotgun (WGS) entry which is preliminary data.</text>
</comment>
<evidence type="ECO:0000256" key="3">
    <source>
        <dbReference type="ARBA" id="ARBA00023163"/>
    </source>
</evidence>
<dbReference type="PANTHER" id="PTHR30055:SF151">
    <property type="entry name" value="TRANSCRIPTIONAL REGULATORY PROTEIN"/>
    <property type="match status" value="1"/>
</dbReference>
<dbReference type="PROSITE" id="PS50977">
    <property type="entry name" value="HTH_TETR_2"/>
    <property type="match status" value="1"/>
</dbReference>
<dbReference type="RefSeq" id="WP_130336298.1">
    <property type="nucleotide sequence ID" value="NZ_SHLD01000001.1"/>
</dbReference>
<dbReference type="SUPFAM" id="SSF48498">
    <property type="entry name" value="Tetracyclin repressor-like, C-terminal domain"/>
    <property type="match status" value="1"/>
</dbReference>
<evidence type="ECO:0000313" key="7">
    <source>
        <dbReference type="Proteomes" id="UP000294114"/>
    </source>
</evidence>
<evidence type="ECO:0000256" key="2">
    <source>
        <dbReference type="ARBA" id="ARBA00023125"/>
    </source>
</evidence>
<dbReference type="Pfam" id="PF02909">
    <property type="entry name" value="TetR_C_1"/>
    <property type="match status" value="1"/>
</dbReference>
<dbReference type="InterPro" id="IPR050109">
    <property type="entry name" value="HTH-type_TetR-like_transc_reg"/>
</dbReference>
<evidence type="ECO:0000259" key="5">
    <source>
        <dbReference type="PROSITE" id="PS50977"/>
    </source>
</evidence>
<dbReference type="OrthoDB" id="2570341at2"/>
<gene>
    <name evidence="6" type="ORF">EV384_4532</name>
</gene>
<dbReference type="AlphaFoldDB" id="A0A4Q8BDI4"/>
<keyword evidence="1" id="KW-0805">Transcription regulation</keyword>
<dbReference type="InterPro" id="IPR004111">
    <property type="entry name" value="Repressor_TetR_C"/>
</dbReference>
<dbReference type="EMBL" id="SHLD01000001">
    <property type="protein sequence ID" value="RZU75952.1"/>
    <property type="molecule type" value="Genomic_DNA"/>
</dbReference>